<dbReference type="PANTHER" id="PTHR34138">
    <property type="entry name" value="CELL SHAPE-DETERMINING PROTEIN MREC"/>
    <property type="match status" value="1"/>
</dbReference>
<dbReference type="PANTHER" id="PTHR34138:SF1">
    <property type="entry name" value="CELL SHAPE-DETERMINING PROTEIN MREC"/>
    <property type="match status" value="1"/>
</dbReference>
<sequence>MRLKPPSAPLSKRVRRHPVGCLALAAALGLVFLFVGFRLGRPGFRPATHGVMEVGGLFQKALSVPAGWLGDLWRSYVDLRDVRVENAALRSEIERLREEVNRYREAMIANVRLQRLLDLRGSLEAPTLAARVVAVDVAPWVATVTVDRGASQGAVSYT</sequence>
<gene>
    <name evidence="2" type="ORF">G3N55_03735</name>
</gene>
<evidence type="ECO:0000256" key="1">
    <source>
        <dbReference type="SAM" id="Coils"/>
    </source>
</evidence>
<name>A0A6N9TNE6_DISTH</name>
<evidence type="ECO:0000313" key="2">
    <source>
        <dbReference type="EMBL" id="NDY41960.1"/>
    </source>
</evidence>
<dbReference type="EMBL" id="JAAGRR010000027">
    <property type="protein sequence ID" value="NDY41960.1"/>
    <property type="molecule type" value="Genomic_DNA"/>
</dbReference>
<comment type="caution">
    <text evidence="2">The sequence shown here is derived from an EMBL/GenBank/DDBJ whole genome shotgun (WGS) entry which is preliminary data.</text>
</comment>
<keyword evidence="1" id="KW-0175">Coiled coil</keyword>
<protein>
    <recommendedName>
        <fullName evidence="4">Rod shape-determining protein MreC</fullName>
    </recommendedName>
</protein>
<evidence type="ECO:0008006" key="4">
    <source>
        <dbReference type="Google" id="ProtNLM"/>
    </source>
</evidence>
<proteinExistence type="predicted"/>
<dbReference type="InterPro" id="IPR007221">
    <property type="entry name" value="MreC"/>
</dbReference>
<accession>A0A6N9TNE6</accession>
<organism evidence="2 3">
    <name type="scientific">Dissulfurirhabdus thermomarina</name>
    <dbReference type="NCBI Taxonomy" id="1765737"/>
    <lineage>
        <taxon>Bacteria</taxon>
        <taxon>Deltaproteobacteria</taxon>
        <taxon>Dissulfurirhabdaceae</taxon>
        <taxon>Dissulfurirhabdus</taxon>
    </lineage>
</organism>
<keyword evidence="3" id="KW-1185">Reference proteome</keyword>
<dbReference type="AlphaFoldDB" id="A0A6N9TNE6"/>
<dbReference type="GO" id="GO:0008360">
    <property type="term" value="P:regulation of cell shape"/>
    <property type="evidence" value="ECO:0007669"/>
    <property type="project" value="InterPro"/>
</dbReference>
<reference evidence="2 3" key="1">
    <citation type="submission" date="2020-02" db="EMBL/GenBank/DDBJ databases">
        <title>Comparative genomics of sulfur disproportionating microorganisms.</title>
        <authorList>
            <person name="Ward L.M."/>
            <person name="Bertran E."/>
            <person name="Johnston D.T."/>
        </authorList>
    </citation>
    <scope>NUCLEOTIDE SEQUENCE [LARGE SCALE GENOMIC DNA]</scope>
    <source>
        <strain evidence="2 3">DSM 100025</strain>
    </source>
</reference>
<dbReference type="GO" id="GO:0005886">
    <property type="term" value="C:plasma membrane"/>
    <property type="evidence" value="ECO:0007669"/>
    <property type="project" value="TreeGrafter"/>
</dbReference>
<feature type="coiled-coil region" evidence="1">
    <location>
        <begin position="79"/>
        <end position="106"/>
    </location>
</feature>
<feature type="non-terminal residue" evidence="2">
    <location>
        <position position="158"/>
    </location>
</feature>
<evidence type="ECO:0000313" key="3">
    <source>
        <dbReference type="Proteomes" id="UP000469346"/>
    </source>
</evidence>
<dbReference type="Proteomes" id="UP000469346">
    <property type="component" value="Unassembled WGS sequence"/>
</dbReference>